<evidence type="ECO:0000259" key="11">
    <source>
        <dbReference type="PROSITE" id="PS51981"/>
    </source>
</evidence>
<dbReference type="FunFam" id="3.40.50.300:FF:001366">
    <property type="entry name" value="ATP binding protein, putative"/>
    <property type="match status" value="1"/>
</dbReference>
<evidence type="ECO:0000256" key="5">
    <source>
        <dbReference type="ARBA" id="ARBA00022771"/>
    </source>
</evidence>
<dbReference type="Pfam" id="PF25396">
    <property type="entry name" value="ZNFX1"/>
    <property type="match status" value="1"/>
</dbReference>
<evidence type="ECO:0000313" key="12">
    <source>
        <dbReference type="Proteomes" id="UP000504635"/>
    </source>
</evidence>
<keyword evidence="7" id="KW-0391">Immunity</keyword>
<dbReference type="GO" id="GO:0005737">
    <property type="term" value="C:cytoplasm"/>
    <property type="evidence" value="ECO:0007669"/>
    <property type="project" value="UniProtKB-SubCell"/>
</dbReference>
<dbReference type="RefSeq" id="XP_030764248.1">
    <property type="nucleotide sequence ID" value="XM_030908388.1"/>
</dbReference>
<feature type="domain" description="RING-type" evidence="10">
    <location>
        <begin position="1634"/>
        <end position="1692"/>
    </location>
</feature>
<evidence type="ECO:0000256" key="7">
    <source>
        <dbReference type="ARBA" id="ARBA00022859"/>
    </source>
</evidence>
<dbReference type="InterPro" id="IPR041679">
    <property type="entry name" value="DNA2/NAM7-like_C"/>
</dbReference>
<dbReference type="CDD" id="cd06008">
    <property type="entry name" value="NF-X1-zinc-finger"/>
    <property type="match status" value="1"/>
</dbReference>
<dbReference type="SUPFAM" id="SSF57850">
    <property type="entry name" value="RING/U-box"/>
    <property type="match status" value="1"/>
</dbReference>
<protein>
    <submittedName>
        <fullName evidence="13 14">NFX1-type zinc finger-containing protein 1-like isoform X1</fullName>
    </submittedName>
</protein>
<dbReference type="InterPro" id="IPR047187">
    <property type="entry name" value="SF1_C_Upf1"/>
</dbReference>
<feature type="compositionally biased region" description="Polar residues" evidence="9">
    <location>
        <begin position="11"/>
        <end position="24"/>
    </location>
</feature>
<dbReference type="PANTHER" id="PTHR10887:SF341">
    <property type="entry name" value="NFX1-TYPE ZINC FINGER-CONTAINING PROTEIN 1"/>
    <property type="match status" value="1"/>
</dbReference>
<evidence type="ECO:0000256" key="3">
    <source>
        <dbReference type="ARBA" id="ARBA00022723"/>
    </source>
</evidence>
<dbReference type="GO" id="GO:0031048">
    <property type="term" value="P:regulatory ncRNA-mediated heterochromatin formation"/>
    <property type="evidence" value="ECO:0007669"/>
    <property type="project" value="TreeGrafter"/>
</dbReference>
<feature type="domain" description="RZ-type" evidence="11">
    <location>
        <begin position="1906"/>
        <end position="1976"/>
    </location>
</feature>
<name>A0A6J2YJN7_SITOR</name>
<dbReference type="Pfam" id="PF13087">
    <property type="entry name" value="AAA_12"/>
    <property type="match status" value="1"/>
</dbReference>
<dbReference type="InterPro" id="IPR027417">
    <property type="entry name" value="P-loop_NTPase"/>
</dbReference>
<organism evidence="12 14">
    <name type="scientific">Sitophilus oryzae</name>
    <name type="common">Rice weevil</name>
    <name type="synonym">Curculio oryzae</name>
    <dbReference type="NCBI Taxonomy" id="7048"/>
    <lineage>
        <taxon>Eukaryota</taxon>
        <taxon>Metazoa</taxon>
        <taxon>Ecdysozoa</taxon>
        <taxon>Arthropoda</taxon>
        <taxon>Hexapoda</taxon>
        <taxon>Insecta</taxon>
        <taxon>Pterygota</taxon>
        <taxon>Neoptera</taxon>
        <taxon>Endopterygota</taxon>
        <taxon>Coleoptera</taxon>
        <taxon>Polyphaga</taxon>
        <taxon>Cucujiformia</taxon>
        <taxon>Curculionidae</taxon>
        <taxon>Dryophthorinae</taxon>
        <taxon>Sitophilus</taxon>
    </lineage>
</organism>
<keyword evidence="3" id="KW-0479">Metal-binding</keyword>
<gene>
    <name evidence="13 14" type="primary">LOC115888622</name>
</gene>
<dbReference type="KEGG" id="soy:115888622"/>
<keyword evidence="4" id="KW-0677">Repeat</keyword>
<dbReference type="Pfam" id="PF20173">
    <property type="entry name" value="ZnF_RZ-type"/>
    <property type="match status" value="1"/>
</dbReference>
<dbReference type="InterPro" id="IPR000967">
    <property type="entry name" value="Znf_NFX1"/>
</dbReference>
<dbReference type="InterPro" id="IPR045055">
    <property type="entry name" value="DNA2/NAM7-like"/>
</dbReference>
<evidence type="ECO:0000256" key="6">
    <source>
        <dbReference type="ARBA" id="ARBA00022833"/>
    </source>
</evidence>
<dbReference type="CDD" id="cd18808">
    <property type="entry name" value="SF1_C_Upf1"/>
    <property type="match status" value="1"/>
</dbReference>
<keyword evidence="6" id="KW-0862">Zinc</keyword>
<dbReference type="InterPro" id="IPR046439">
    <property type="entry name" value="ZF_RZ_dom"/>
</dbReference>
<proteinExistence type="predicted"/>
<dbReference type="Gene3D" id="3.40.50.300">
    <property type="entry name" value="P-loop containing nucleotide triphosphate hydrolases"/>
    <property type="match status" value="3"/>
</dbReference>
<evidence type="ECO:0000313" key="14">
    <source>
        <dbReference type="RefSeq" id="XP_030764248.1"/>
    </source>
</evidence>
<feature type="compositionally biased region" description="Basic and acidic residues" evidence="9">
    <location>
        <begin position="1"/>
        <end position="10"/>
    </location>
</feature>
<comment type="subcellular location">
    <subcellularLocation>
        <location evidence="1">Cytoplasm</location>
    </subcellularLocation>
</comment>
<dbReference type="OrthoDB" id="2423195at2759"/>
<keyword evidence="5 8" id="KW-0863">Zinc-finger</keyword>
<reference evidence="13 14" key="1">
    <citation type="submission" date="2025-04" db="UniProtKB">
        <authorList>
            <consortium name="RefSeq"/>
        </authorList>
    </citation>
    <scope>IDENTIFICATION</scope>
    <source>
        <tissue evidence="13 14">Gonads</tissue>
    </source>
</reference>
<dbReference type="SUPFAM" id="SSF52540">
    <property type="entry name" value="P-loop containing nucleoside triphosphate hydrolases"/>
    <property type="match status" value="1"/>
</dbReference>
<evidence type="ECO:0000256" key="1">
    <source>
        <dbReference type="ARBA" id="ARBA00004496"/>
    </source>
</evidence>
<accession>A0A6J2YJN7</accession>
<dbReference type="Proteomes" id="UP000504635">
    <property type="component" value="Unplaced"/>
</dbReference>
<evidence type="ECO:0000256" key="8">
    <source>
        <dbReference type="PROSITE-ProRule" id="PRU00175"/>
    </source>
</evidence>
<keyword evidence="12" id="KW-1185">Reference proteome</keyword>
<dbReference type="PROSITE" id="PS50089">
    <property type="entry name" value="ZF_RING_2"/>
    <property type="match status" value="1"/>
</dbReference>
<dbReference type="GO" id="GO:0004386">
    <property type="term" value="F:helicase activity"/>
    <property type="evidence" value="ECO:0007669"/>
    <property type="project" value="InterPro"/>
</dbReference>
<dbReference type="PROSITE" id="PS51981">
    <property type="entry name" value="ZF_RZ"/>
    <property type="match status" value="1"/>
</dbReference>
<dbReference type="GO" id="GO:0002376">
    <property type="term" value="P:immune system process"/>
    <property type="evidence" value="ECO:0007669"/>
    <property type="project" value="UniProtKB-KW"/>
</dbReference>
<dbReference type="PANTHER" id="PTHR10887">
    <property type="entry name" value="DNA2/NAM7 HELICASE FAMILY"/>
    <property type="match status" value="1"/>
</dbReference>
<dbReference type="GeneID" id="115888622"/>
<evidence type="ECO:0000256" key="4">
    <source>
        <dbReference type="ARBA" id="ARBA00022737"/>
    </source>
</evidence>
<dbReference type="GO" id="GO:0008270">
    <property type="term" value="F:zinc ion binding"/>
    <property type="evidence" value="ECO:0007669"/>
    <property type="project" value="UniProtKB-KW"/>
</dbReference>
<sequence length="1984" mass="227656">MGDFNSRKNVNEYSRNPGRTNVRSFGNGASWRPGDRNTAGSSGFNRNNDRRLNQKPSYTNRPERSMGLRYIEDLLNLDPKAIVFKLSDDKNGFLKLLANKSISNDLIILILKLTHKVCEVSFNDVKIKLLTNVLRSHFMDKLNSYISSISHQSSVEKNDNSYFWENTENFYKNLLLLATTVHEMIPSYSENIYRILTTLNVFIPLIEEQHAMHISDGIKGSLKHLLFVLKKDIECLQRKPSQKDKIVVDELEPPDDFRKIAVVPTAKEILMEESPYLRANIINGAYKNYDHYLDIQFRLLREDFVSPLRRGIQNFLFNEDKEKQERRKLENIRFYKNVMFLNAEPINENYCYKVQFDFSKKNTSSFENSKRFMFGSLICFTNDNFQTLLFGKVVERDVNLLNGGIVVIGFESNVNIDFKTTYLMIESSIYFEPYFHVLNVLKKMNGNNFPMEKYIIRVETNVKPPKYLLQTTSVFYKIDGTNVSPLNFPVDKSFYNFNDSQMKAFKAALTEEFCIIQGPPGTGKTFLGLKIAHTLLYNHTAWYKNSPILVICLTNHALDQFLEGILPFTEDIIRVGGQSKNQQLKKFNLAHRRTRHAESGWSAVSYKYLQFRKHEVNVYMDVLKSIKRLLDQIASKDAIIDFRNFRVIEDFNDTWFAEHLEEDDILQWLLEGKRINPLKRTTPLVMGTAQKMSNNENEVDNLYASDDDDRRIALDALMAEFDKFGDIEKETCFIPEPLLCLKELKEELTALDATLNLIKKCPESTSESVIKIEQLEAEIYDIQSTIEYLETHLSNYSYQRDRRMPPLVNLQHPESVPPARRWLIYFYYLDKLRDHLRDTYKVVTIKYQEAFRIYNDLRQMEDARIMENCRLVGMTTTGAARLRSTIQSLKNPIVIVEEAAEVLEAHIIAALTQNCQHLILIGDHLQLKPGAADFEIETKYKLGVSLFERMVNNNIQCYTLNVQHRMKPEISSLIKPTIYKDLEDHESTLQRDPILGVEKCLYFINHDKPESECQDQSKKNTHEATFLIALARHLILNGYEPEQITILAAYLGQMFDMLNEIEKPHNAMFLKNVRVAVLDNYQGEECDIILLSLVRSNEENKAGFLKIQNRVCVALSRARNGLYIIGNMNLFLNSNSQNQIWGKVNEALQSQNAIGDSLTLQCQIHPHNFTQVRSAEDFEIISEGGCSLPCNTLLACEHYCKRTCHVGDRDHAQFQCNDPCRLLLCDNSEHTCKKRCYEDCGPCHYPVERHLNCGHSVTIACHINPDTYKCPELVPTKLPCNHETDKPCSSDPITFPCPYPCNIRVDSCGHTCQRNCHIRKDPDHLKYTCRSPCALPKVGCTQDEKHMCTFLCYSPCEECIVPVRRERSCGHVFLKIPCNTIVEDIFCEKKCKKMLACGHPCKSECSAPCGPCLVEVEKEIPVCGHRVTLKCSEEPLQKHCQNRICPRLLPCGHKCKNVCRSSCTEECTEIIECNIQSPCGHEMKTTLCYLTDKYSPSDLLSVCPSPCEIKLKCGHQCTGTCGTCKQFRIHKRCAERCGVPLVCDHECPIPCRQACKPCTRPCELKCLHNRCNRECGEPCVPCKEICPRQCPHVRCNKKCGDICNVDPCIERCSKTLRCGHQCVGFCGDLCPKLCKICNEEELTEIFLGNEDEPEAIYVMLRDCGHIFEHTDLENWLKTDEDQIKYKVCPKCKTSITTTQRYSNYIKMTLKDIVEVKLKCLGDETSNEDLRLTIKNRLNLLKYQYVPLRRIDSNSLTELFTMLEERLKPVRNDRRQPIGLTELNAVKSKIQILSDIKVIFKDRHIRYTPEEITQLDIILQVLLRSQDDVTDQEIDDLGNEICRLNRIAQYQSIVTNSSFANNPDIQSLSENIKEVVFANSRYTKEIDTALAINLKSLSEKVGSVVNITDAERTEIVKAMGMAKGHWYKCPNGHPYVIGECGGANQIATCFCGAQIGGTDHHLLRSNAHAGEMDGSERHAWPGGLY</sequence>
<dbReference type="InterPro" id="IPR057373">
    <property type="entry name" value="ZNFX1"/>
</dbReference>
<feature type="region of interest" description="Disordered" evidence="9">
    <location>
        <begin position="1"/>
        <end position="63"/>
    </location>
</feature>
<evidence type="ECO:0000256" key="2">
    <source>
        <dbReference type="ARBA" id="ARBA00022490"/>
    </source>
</evidence>
<dbReference type="RefSeq" id="XP_030764247.1">
    <property type="nucleotide sequence ID" value="XM_030908387.1"/>
</dbReference>
<dbReference type="InterPro" id="IPR001841">
    <property type="entry name" value="Znf_RING"/>
</dbReference>
<dbReference type="Pfam" id="PF13086">
    <property type="entry name" value="AAA_11"/>
    <property type="match status" value="2"/>
</dbReference>
<keyword evidence="2" id="KW-0963">Cytoplasm</keyword>
<evidence type="ECO:0000259" key="10">
    <source>
        <dbReference type="PROSITE" id="PS50089"/>
    </source>
</evidence>
<dbReference type="GO" id="GO:0031380">
    <property type="term" value="C:nuclear RNA-directed RNA polymerase complex"/>
    <property type="evidence" value="ECO:0007669"/>
    <property type="project" value="TreeGrafter"/>
</dbReference>
<dbReference type="SMART" id="SM00438">
    <property type="entry name" value="ZnF_NFX"/>
    <property type="match status" value="6"/>
</dbReference>
<evidence type="ECO:0000256" key="9">
    <source>
        <dbReference type="SAM" id="MobiDB-lite"/>
    </source>
</evidence>
<evidence type="ECO:0000313" key="13">
    <source>
        <dbReference type="RefSeq" id="XP_030764247.1"/>
    </source>
</evidence>
<dbReference type="InterPro" id="IPR041677">
    <property type="entry name" value="DNA2/NAM7_AAA_11"/>
</dbReference>